<dbReference type="SMART" id="SM00388">
    <property type="entry name" value="HisKA"/>
    <property type="match status" value="1"/>
</dbReference>
<dbReference type="InterPro" id="IPR036890">
    <property type="entry name" value="HATPase_C_sf"/>
</dbReference>
<dbReference type="EC" id="2.7.13.3" evidence="2"/>
<dbReference type="Pfam" id="PF12860">
    <property type="entry name" value="PAS_7"/>
    <property type="match status" value="2"/>
</dbReference>
<feature type="modified residue" description="4-aspartylphosphate" evidence="5">
    <location>
        <position position="994"/>
    </location>
</feature>
<dbReference type="Pfam" id="PF02518">
    <property type="entry name" value="HATPase_c"/>
    <property type="match status" value="1"/>
</dbReference>
<dbReference type="InterPro" id="IPR003661">
    <property type="entry name" value="HisK_dim/P_dom"/>
</dbReference>
<name>A0ABT9PX68_9HYPH</name>
<dbReference type="InterPro" id="IPR035965">
    <property type="entry name" value="PAS-like_dom_sf"/>
</dbReference>
<evidence type="ECO:0000313" key="10">
    <source>
        <dbReference type="Proteomes" id="UP001241472"/>
    </source>
</evidence>
<dbReference type="Gene3D" id="3.30.450.20">
    <property type="entry name" value="PAS domain"/>
    <property type="match status" value="4"/>
</dbReference>
<dbReference type="CDD" id="cd00082">
    <property type="entry name" value="HisKA"/>
    <property type="match status" value="1"/>
</dbReference>
<dbReference type="PRINTS" id="PR00344">
    <property type="entry name" value="BCTRLSENSOR"/>
</dbReference>
<evidence type="ECO:0000256" key="5">
    <source>
        <dbReference type="PROSITE-ProRule" id="PRU00169"/>
    </source>
</evidence>
<dbReference type="InterPro" id="IPR005467">
    <property type="entry name" value="His_kinase_dom"/>
</dbReference>
<feature type="domain" description="Response regulatory" evidence="7">
    <location>
        <begin position="1114"/>
        <end position="1232"/>
    </location>
</feature>
<dbReference type="PANTHER" id="PTHR45339:SF1">
    <property type="entry name" value="HYBRID SIGNAL TRANSDUCTION HISTIDINE KINASE J"/>
    <property type="match status" value="1"/>
</dbReference>
<dbReference type="InterPro" id="IPR004358">
    <property type="entry name" value="Sig_transdc_His_kin-like_C"/>
</dbReference>
<evidence type="ECO:0000256" key="4">
    <source>
        <dbReference type="ARBA" id="ARBA00023012"/>
    </source>
</evidence>
<dbReference type="NCBIfam" id="TIGR00229">
    <property type="entry name" value="sensory_box"/>
    <property type="match status" value="1"/>
</dbReference>
<dbReference type="SMART" id="SM00387">
    <property type="entry name" value="HATPase_c"/>
    <property type="match status" value="1"/>
</dbReference>
<dbReference type="Pfam" id="PF08448">
    <property type="entry name" value="PAS_4"/>
    <property type="match status" value="2"/>
</dbReference>
<organism evidence="9 10">
    <name type="scientific">Neorhizobium huautlense</name>
    <dbReference type="NCBI Taxonomy" id="67774"/>
    <lineage>
        <taxon>Bacteria</taxon>
        <taxon>Pseudomonadati</taxon>
        <taxon>Pseudomonadota</taxon>
        <taxon>Alphaproteobacteria</taxon>
        <taxon>Hyphomicrobiales</taxon>
        <taxon>Rhizobiaceae</taxon>
        <taxon>Rhizobium/Agrobacterium group</taxon>
        <taxon>Neorhizobium</taxon>
    </lineage>
</organism>
<dbReference type="InterPro" id="IPR013656">
    <property type="entry name" value="PAS_4"/>
</dbReference>
<dbReference type="SUPFAM" id="SSF55874">
    <property type="entry name" value="ATPase domain of HSP90 chaperone/DNA topoisomerase II/histidine kinase"/>
    <property type="match status" value="1"/>
</dbReference>
<feature type="domain" description="PAS" evidence="8">
    <location>
        <begin position="15"/>
        <end position="52"/>
    </location>
</feature>
<dbReference type="SMART" id="SM00091">
    <property type="entry name" value="PAS"/>
    <property type="match status" value="4"/>
</dbReference>
<proteinExistence type="predicted"/>
<sequence>MTSDSELLGVACERINDLRTPAFIKDSALRYVAVNDAYARLFGFSRQDFKGKRTFDLAERIDTFDCEEKERRALVFGNDETAFSFDDHGVTRHKIHIERFLTEDDRAYVYGLLEPMGDVPASGQASSLVVSHGSVANDGERLPQSSAGGRPDLQELLLNDALDMLDIGVGIYGEDDYSDDKTLIYCNTQFANFYAPLGIDVAVGMTIGDMSRAIYDRALERAPEEMLRDNPDREAWISARISRFGEAHSDVIEHLPGGRWLRSVNKRLDNGLVIALRIDVTDFKDQETQLREKAKQSELFRAVLEDLPVPVFLRDAERRLSFANDAYEEMLGGKREDFLGKTEAEMFPSAGQRFVDENTRVLRDGTPIDKVEEVTFPDGDVIPVITRLRRIISPDGERHLVCSRTDITMVRQAQDKAEKMHRDLQTILDAMPVGIGILDEGLRFEFANSAFYGFWDAGEQFELKGRPYRDFLKVNYDHGIYAGDPRSFDEIYAERIRRLTGEPDGPPIEVKSRDGRTIVISGTPLSGGKMLLSYMDISALRKRDEEVLQARAALELQGALMRDATSAMSQGLLILHDGLIVFSNNALAAMLDLPDDLAAIGSAWRDIFRFCQKRGDFGGHEQAMDALRVWETSIELGKPVALTFLIDGKRWVQVEAKLTGDDHWLAVFTDITEMKLREQELTRLLQRAEAADRAKSEFLANMSHEIRTPMNGVLGMAELLSKSQLDPRQKTFIDIIVKSGNALLTIINDILDFSKIDAGQMKLRKAPFDPVEAIEDVATLLSSSAADKDIELLVRGDVTVRNTVMGDAGRFRQIVTNLVGNAVKFTEKGHVFIELSATPTAENQLMLAIRIEDTGIGIPDDKLRTVFEKFSQVDTSSTRRHEGTGLGLAITAGLVNLFGGSISVESKVGRGSIFTVSMPFEVVSERNNAPALPLATEGAKILVIDDNPVNRRILTEQLGMWGFDCVAADGGPEGLAVLAEAARLGIVIDAVILDYHMPDMNGMEVAAHIRGDNRFADIAIVFLTSMDMAGDDSAFAAMNVQAHLMKPARANLLRSTIVDVVRGVRTRRRLADDADALPSKTSAVVAQPRLQPVSENVSASPAVSAEAKTAPSLHVLVAEDNDVNQIVFTQILQSTGLEFLIVKNGAEAVDAWRERDPAVILMDVSMPVMNGHQATRKIREIESGEGGHVPIIGVTAHALESDRELCIAAGMDDYMSKPISPEMLEQKISAWLGNGATSVAARS</sequence>
<keyword evidence="4" id="KW-0902">Two-component regulatory system</keyword>
<dbReference type="InterPro" id="IPR000014">
    <property type="entry name" value="PAS"/>
</dbReference>
<dbReference type="SMART" id="SM00448">
    <property type="entry name" value="REC"/>
    <property type="match status" value="2"/>
</dbReference>
<dbReference type="PANTHER" id="PTHR45339">
    <property type="entry name" value="HYBRID SIGNAL TRANSDUCTION HISTIDINE KINASE J"/>
    <property type="match status" value="1"/>
</dbReference>
<dbReference type="Proteomes" id="UP001241472">
    <property type="component" value="Unassembled WGS sequence"/>
</dbReference>
<reference evidence="9 10" key="1">
    <citation type="submission" date="2023-07" db="EMBL/GenBank/DDBJ databases">
        <title>Sorghum-associated microbial communities from plants grown in Nebraska, USA.</title>
        <authorList>
            <person name="Schachtman D."/>
        </authorList>
    </citation>
    <scope>NUCLEOTIDE SEQUENCE [LARGE SCALE GENOMIC DNA]</scope>
    <source>
        <strain evidence="9 10">DS1307</strain>
    </source>
</reference>
<dbReference type="CDD" id="cd17546">
    <property type="entry name" value="REC_hyHK_CKI1_RcsC-like"/>
    <property type="match status" value="2"/>
</dbReference>
<evidence type="ECO:0000256" key="2">
    <source>
        <dbReference type="ARBA" id="ARBA00012438"/>
    </source>
</evidence>
<dbReference type="SUPFAM" id="SSF47384">
    <property type="entry name" value="Homodimeric domain of signal transducing histidine kinase"/>
    <property type="match status" value="1"/>
</dbReference>
<accession>A0ABT9PX68</accession>
<dbReference type="RefSeq" id="WP_306837395.1">
    <property type="nucleotide sequence ID" value="NZ_JAUSRF010000012.1"/>
</dbReference>
<dbReference type="Pfam" id="PF00072">
    <property type="entry name" value="Response_reg"/>
    <property type="match status" value="2"/>
</dbReference>
<evidence type="ECO:0000259" key="7">
    <source>
        <dbReference type="PROSITE" id="PS50110"/>
    </source>
</evidence>
<dbReference type="SUPFAM" id="SSF55785">
    <property type="entry name" value="PYP-like sensor domain (PAS domain)"/>
    <property type="match status" value="4"/>
</dbReference>
<dbReference type="PROSITE" id="PS50109">
    <property type="entry name" value="HIS_KIN"/>
    <property type="match status" value="1"/>
</dbReference>
<dbReference type="CDD" id="cd00130">
    <property type="entry name" value="PAS"/>
    <property type="match status" value="2"/>
</dbReference>
<dbReference type="Gene3D" id="3.30.565.10">
    <property type="entry name" value="Histidine kinase-like ATPase, C-terminal domain"/>
    <property type="match status" value="1"/>
</dbReference>
<keyword evidence="3 5" id="KW-0597">Phosphoprotein</keyword>
<dbReference type="PROSITE" id="PS50110">
    <property type="entry name" value="RESPONSE_REGULATORY"/>
    <property type="match status" value="2"/>
</dbReference>
<protein>
    <recommendedName>
        <fullName evidence="2">histidine kinase</fullName>
        <ecNumber evidence="2">2.7.13.3</ecNumber>
    </recommendedName>
</protein>
<evidence type="ECO:0000259" key="6">
    <source>
        <dbReference type="PROSITE" id="PS50109"/>
    </source>
</evidence>
<feature type="domain" description="Histidine kinase" evidence="6">
    <location>
        <begin position="701"/>
        <end position="922"/>
    </location>
</feature>
<feature type="domain" description="Response regulatory" evidence="7">
    <location>
        <begin position="940"/>
        <end position="1061"/>
    </location>
</feature>
<dbReference type="EMBL" id="JAUSRF010000012">
    <property type="protein sequence ID" value="MDP9839002.1"/>
    <property type="molecule type" value="Genomic_DNA"/>
</dbReference>
<dbReference type="Gene3D" id="3.40.50.2300">
    <property type="match status" value="2"/>
</dbReference>
<dbReference type="InterPro" id="IPR001789">
    <property type="entry name" value="Sig_transdc_resp-reg_receiver"/>
</dbReference>
<keyword evidence="10" id="KW-1185">Reference proteome</keyword>
<dbReference type="InterPro" id="IPR036097">
    <property type="entry name" value="HisK_dim/P_sf"/>
</dbReference>
<dbReference type="Gene3D" id="1.10.287.130">
    <property type="match status" value="1"/>
</dbReference>
<gene>
    <name evidence="9" type="ORF">J2T09_003774</name>
</gene>
<feature type="domain" description="PAS" evidence="8">
    <location>
        <begin position="296"/>
        <end position="365"/>
    </location>
</feature>
<evidence type="ECO:0000259" key="8">
    <source>
        <dbReference type="PROSITE" id="PS50112"/>
    </source>
</evidence>
<evidence type="ECO:0000256" key="3">
    <source>
        <dbReference type="ARBA" id="ARBA00022553"/>
    </source>
</evidence>
<evidence type="ECO:0000313" key="9">
    <source>
        <dbReference type="EMBL" id="MDP9839002.1"/>
    </source>
</evidence>
<dbReference type="Pfam" id="PF00512">
    <property type="entry name" value="HisKA"/>
    <property type="match status" value="1"/>
</dbReference>
<dbReference type="InterPro" id="IPR011006">
    <property type="entry name" value="CheY-like_superfamily"/>
</dbReference>
<dbReference type="InterPro" id="IPR003594">
    <property type="entry name" value="HATPase_dom"/>
</dbReference>
<comment type="catalytic activity">
    <reaction evidence="1">
        <text>ATP + protein L-histidine = ADP + protein N-phospho-L-histidine.</text>
        <dbReference type="EC" id="2.7.13.3"/>
    </reaction>
</comment>
<comment type="caution">
    <text evidence="9">The sequence shown here is derived from an EMBL/GenBank/DDBJ whole genome shotgun (WGS) entry which is preliminary data.</text>
</comment>
<dbReference type="SUPFAM" id="SSF52172">
    <property type="entry name" value="CheY-like"/>
    <property type="match status" value="2"/>
</dbReference>
<feature type="modified residue" description="4-aspartylphosphate" evidence="5">
    <location>
        <position position="1163"/>
    </location>
</feature>
<evidence type="ECO:0000256" key="1">
    <source>
        <dbReference type="ARBA" id="ARBA00000085"/>
    </source>
</evidence>
<dbReference type="CDD" id="cd16922">
    <property type="entry name" value="HATPase_EvgS-ArcB-TorS-like"/>
    <property type="match status" value="1"/>
</dbReference>
<dbReference type="PROSITE" id="PS50112">
    <property type="entry name" value="PAS"/>
    <property type="match status" value="2"/>
</dbReference>